<evidence type="ECO:0000313" key="2">
    <source>
        <dbReference type="Proteomes" id="UP000015102"/>
    </source>
</evidence>
<dbReference type="SUPFAM" id="SSF56104">
    <property type="entry name" value="SAICAR synthase-like"/>
    <property type="match status" value="1"/>
</dbReference>
<dbReference type="STRING" id="36166.T1GV63"/>
<sequence>MMKNGEEKSFPNGIIPFDGQVAGHIYEPGTKIIGILQDKKDDSVIYKSFGKPACGLRETKFYMSLENDCQQKNLLLQRQYFLNGADDSENTENSDPEKCEILNELKSFIPKFYGHVKFNFNGSEGNDEVIIIAI</sequence>
<organism evidence="1 2">
    <name type="scientific">Megaselia scalaris</name>
    <name type="common">Humpbacked fly</name>
    <name type="synonym">Phora scalaris</name>
    <dbReference type="NCBI Taxonomy" id="36166"/>
    <lineage>
        <taxon>Eukaryota</taxon>
        <taxon>Metazoa</taxon>
        <taxon>Ecdysozoa</taxon>
        <taxon>Arthropoda</taxon>
        <taxon>Hexapoda</taxon>
        <taxon>Insecta</taxon>
        <taxon>Pterygota</taxon>
        <taxon>Neoptera</taxon>
        <taxon>Endopterygota</taxon>
        <taxon>Diptera</taxon>
        <taxon>Brachycera</taxon>
        <taxon>Muscomorpha</taxon>
        <taxon>Platypezoidea</taxon>
        <taxon>Phoridae</taxon>
        <taxon>Megaseliini</taxon>
        <taxon>Megaselia</taxon>
    </lineage>
</organism>
<proteinExistence type="predicted"/>
<reference evidence="2" key="1">
    <citation type="submission" date="2013-02" db="EMBL/GenBank/DDBJ databases">
        <authorList>
            <person name="Hughes D."/>
        </authorList>
    </citation>
    <scope>NUCLEOTIDE SEQUENCE</scope>
    <source>
        <strain>Durham</strain>
        <strain evidence="2">NC isolate 2 -- Noor lab</strain>
    </source>
</reference>
<evidence type="ECO:0000313" key="1">
    <source>
        <dbReference type="EnsemblMetazoa" id="MESCA007647-PA"/>
    </source>
</evidence>
<protein>
    <submittedName>
        <fullName evidence="1">Uncharacterized protein</fullName>
    </submittedName>
</protein>
<dbReference type="EnsemblMetazoa" id="MESCA007647-RA">
    <property type="protein sequence ID" value="MESCA007647-PA"/>
    <property type="gene ID" value="MESCA007647"/>
</dbReference>
<keyword evidence="2" id="KW-1185">Reference proteome</keyword>
<dbReference type="HOGENOM" id="CLU_1898635_0_0_1"/>
<reference evidence="1" key="2">
    <citation type="submission" date="2015-06" db="UniProtKB">
        <authorList>
            <consortium name="EnsemblMetazoa"/>
        </authorList>
    </citation>
    <scope>IDENTIFICATION</scope>
</reference>
<dbReference type="AlphaFoldDB" id="T1GV63"/>
<accession>T1GV63</accession>
<dbReference type="Proteomes" id="UP000015102">
    <property type="component" value="Unassembled WGS sequence"/>
</dbReference>
<dbReference type="EMBL" id="CAQQ02173115">
    <property type="status" value="NOT_ANNOTATED_CDS"/>
    <property type="molecule type" value="Genomic_DNA"/>
</dbReference>
<name>T1GV63_MEGSC</name>